<dbReference type="InterPro" id="IPR050352">
    <property type="entry name" value="ABCG_transporters"/>
</dbReference>
<keyword evidence="10" id="KW-1185">Reference proteome</keyword>
<dbReference type="PANTHER" id="PTHR48041">
    <property type="entry name" value="ABC TRANSPORTER G FAMILY MEMBER 28"/>
    <property type="match status" value="1"/>
</dbReference>
<evidence type="ECO:0000259" key="8">
    <source>
        <dbReference type="PROSITE" id="PS50893"/>
    </source>
</evidence>
<feature type="transmembrane region" description="Helical" evidence="7">
    <location>
        <begin position="517"/>
        <end position="536"/>
    </location>
</feature>
<feature type="transmembrane region" description="Helical" evidence="7">
    <location>
        <begin position="406"/>
        <end position="425"/>
    </location>
</feature>
<dbReference type="Pfam" id="PF01061">
    <property type="entry name" value="ABC2_membrane"/>
    <property type="match status" value="1"/>
</dbReference>
<evidence type="ECO:0000256" key="1">
    <source>
        <dbReference type="ARBA" id="ARBA00004141"/>
    </source>
</evidence>
<dbReference type="Pfam" id="PF19055">
    <property type="entry name" value="ABC2_membrane_7"/>
    <property type="match status" value="1"/>
</dbReference>
<feature type="domain" description="ABC transporter" evidence="8">
    <location>
        <begin position="46"/>
        <end position="285"/>
    </location>
</feature>
<evidence type="ECO:0000256" key="5">
    <source>
        <dbReference type="ARBA" id="ARBA00022989"/>
    </source>
</evidence>
<feature type="transmembrane region" description="Helical" evidence="7">
    <location>
        <begin position="446"/>
        <end position="468"/>
    </location>
</feature>
<comment type="caution">
    <text evidence="9">The sequence shown here is derived from an EMBL/GenBank/DDBJ whole genome shotgun (WGS) entry which is preliminary data.</text>
</comment>
<gene>
    <name evidence="9" type="ORF">AAG570_005198</name>
</gene>
<accession>A0ABD0XZT6</accession>
<keyword evidence="6 7" id="KW-0472">Membrane</keyword>
<dbReference type="GO" id="GO:0016020">
    <property type="term" value="C:membrane"/>
    <property type="evidence" value="ECO:0007669"/>
    <property type="project" value="UniProtKB-SubCell"/>
</dbReference>
<name>A0ABD0XZT6_9HEMI</name>
<comment type="subcellular location">
    <subcellularLocation>
        <location evidence="1">Membrane</location>
        <topology evidence="1">Multi-pass membrane protein</topology>
    </subcellularLocation>
</comment>
<evidence type="ECO:0000313" key="10">
    <source>
        <dbReference type="Proteomes" id="UP001558652"/>
    </source>
</evidence>
<evidence type="ECO:0000256" key="4">
    <source>
        <dbReference type="ARBA" id="ARBA00022692"/>
    </source>
</evidence>
<feature type="transmembrane region" description="Helical" evidence="7">
    <location>
        <begin position="488"/>
        <end position="510"/>
    </location>
</feature>
<feature type="transmembrane region" description="Helical" evidence="7">
    <location>
        <begin position="334"/>
        <end position="353"/>
    </location>
</feature>
<protein>
    <recommendedName>
        <fullName evidence="8">ABC transporter domain-containing protein</fullName>
    </recommendedName>
</protein>
<dbReference type="EMBL" id="JBFDAA010000017">
    <property type="protein sequence ID" value="KAL1116726.1"/>
    <property type="molecule type" value="Genomic_DNA"/>
</dbReference>
<dbReference type="Proteomes" id="UP001558652">
    <property type="component" value="Unassembled WGS sequence"/>
</dbReference>
<dbReference type="PANTHER" id="PTHR48041:SF89">
    <property type="entry name" value="FI03229P"/>
    <property type="match status" value="1"/>
</dbReference>
<dbReference type="Gene3D" id="3.40.50.300">
    <property type="entry name" value="P-loop containing nucleotide triphosphate hydrolases"/>
    <property type="match status" value="1"/>
</dbReference>
<feature type="transmembrane region" description="Helical" evidence="7">
    <location>
        <begin position="638"/>
        <end position="661"/>
    </location>
</feature>
<sequence>MVSPHHGAPGSVISGAGGLPPLHPAAEHFSFSTLHPQQYTGLYPHLQVRNLNVRTKKGEQLVNNLSMEVKAGEILSIMSTNGCVATSLLEVIAGRGQYSGHISLNGQAVSSSDLRRISAYARADSVLHPDLAVHNCLCFYSKLRRPNKSRGKMPIEEQVRMVTEELGLSPVLDTKISELTKSEYSRLLVAIQLLTDPQVLCIGHITHTMDIFDTFFLVEFLRQWASGATGGVTGRIVVMSLQPPTYEILTMVSRLVMLSGGETMYHGPARHLAQYFTSVEYPCPAYKNPSDYYLDLVTLDDLSAEAMLESSQRVDQLASLYRRRQQPLSETQPYALPTKFMLAGPLAQMFALVMKEAVYSQPSSFFKWVSRVLLSALMSVIMGAIFWDIPASDPQLYREDRLGYHYSMMVVAAWPLMMVLGFSRTHGVNRRAAESDLRQNLYNRTLYIVCSLVFTLVPSALIWLAYLLPAYCMTGLYDQSTADGLTFYLGYGVVHLLSLQLWTAAVGEVVPGGRCSAGVVAGLVCAAMGASSGYPLHRADAPAPLVIAAAATPLPWLYTPLVAREMSQDTLTHLNQHLVCRNKQVQHQDIIVQLPCPVANGTLALLHHGFPVESDGQRSQYSSLFDSPPTGSPVVPPLVVLTVAALVTVVAFTLSPLVTMYGRQRR</sequence>
<dbReference type="SUPFAM" id="SSF52540">
    <property type="entry name" value="P-loop containing nucleoside triphosphate hydrolases"/>
    <property type="match status" value="1"/>
</dbReference>
<dbReference type="InterPro" id="IPR043926">
    <property type="entry name" value="ABCG_dom"/>
</dbReference>
<comment type="similarity">
    <text evidence="2">Belongs to the ABC transporter superfamily. ABCG family. Eye pigment precursor importer (TC 3.A.1.204) subfamily.</text>
</comment>
<keyword evidence="5 7" id="KW-1133">Transmembrane helix</keyword>
<evidence type="ECO:0000256" key="7">
    <source>
        <dbReference type="SAM" id="Phobius"/>
    </source>
</evidence>
<dbReference type="AlphaFoldDB" id="A0ABD0XZT6"/>
<dbReference type="InterPro" id="IPR027417">
    <property type="entry name" value="P-loop_NTPase"/>
</dbReference>
<keyword evidence="3" id="KW-0813">Transport</keyword>
<organism evidence="9 10">
    <name type="scientific">Ranatra chinensis</name>
    <dbReference type="NCBI Taxonomy" id="642074"/>
    <lineage>
        <taxon>Eukaryota</taxon>
        <taxon>Metazoa</taxon>
        <taxon>Ecdysozoa</taxon>
        <taxon>Arthropoda</taxon>
        <taxon>Hexapoda</taxon>
        <taxon>Insecta</taxon>
        <taxon>Pterygota</taxon>
        <taxon>Neoptera</taxon>
        <taxon>Paraneoptera</taxon>
        <taxon>Hemiptera</taxon>
        <taxon>Heteroptera</taxon>
        <taxon>Panheteroptera</taxon>
        <taxon>Nepomorpha</taxon>
        <taxon>Nepidae</taxon>
        <taxon>Ranatrinae</taxon>
        <taxon>Ranatra</taxon>
    </lineage>
</organism>
<keyword evidence="4 7" id="KW-0812">Transmembrane</keyword>
<evidence type="ECO:0000256" key="3">
    <source>
        <dbReference type="ARBA" id="ARBA00022448"/>
    </source>
</evidence>
<reference evidence="9 10" key="1">
    <citation type="submission" date="2024-07" db="EMBL/GenBank/DDBJ databases">
        <title>Chromosome-level genome assembly of the water stick insect Ranatra chinensis (Heteroptera: Nepidae).</title>
        <authorList>
            <person name="Liu X."/>
        </authorList>
    </citation>
    <scope>NUCLEOTIDE SEQUENCE [LARGE SCALE GENOMIC DNA]</scope>
    <source>
        <strain evidence="9">Cailab_2021Rc</strain>
        <tissue evidence="9">Muscle</tissue>
    </source>
</reference>
<feature type="transmembrane region" description="Helical" evidence="7">
    <location>
        <begin position="365"/>
        <end position="386"/>
    </location>
</feature>
<dbReference type="Pfam" id="PF00005">
    <property type="entry name" value="ABC_tran"/>
    <property type="match status" value="1"/>
</dbReference>
<dbReference type="InterPro" id="IPR003439">
    <property type="entry name" value="ABC_transporter-like_ATP-bd"/>
</dbReference>
<evidence type="ECO:0000256" key="6">
    <source>
        <dbReference type="ARBA" id="ARBA00023136"/>
    </source>
</evidence>
<proteinExistence type="inferred from homology"/>
<evidence type="ECO:0000313" key="9">
    <source>
        <dbReference type="EMBL" id="KAL1116726.1"/>
    </source>
</evidence>
<evidence type="ECO:0000256" key="2">
    <source>
        <dbReference type="ARBA" id="ARBA00005814"/>
    </source>
</evidence>
<dbReference type="PROSITE" id="PS50893">
    <property type="entry name" value="ABC_TRANSPORTER_2"/>
    <property type="match status" value="1"/>
</dbReference>
<dbReference type="InterPro" id="IPR013525">
    <property type="entry name" value="ABC2_TM"/>
</dbReference>